<feature type="active site" description="Proton acceptor; for dehydratase activity" evidence="8">
    <location>
        <position position="933"/>
    </location>
</feature>
<dbReference type="InterPro" id="IPR020843">
    <property type="entry name" value="ER"/>
</dbReference>
<dbReference type="Pfam" id="PF16197">
    <property type="entry name" value="KAsynt_C_assoc"/>
    <property type="match status" value="1"/>
</dbReference>
<evidence type="ECO:0000256" key="3">
    <source>
        <dbReference type="ARBA" id="ARBA00022679"/>
    </source>
</evidence>
<dbReference type="SUPFAM" id="SSF50129">
    <property type="entry name" value="GroES-like"/>
    <property type="match status" value="1"/>
</dbReference>
<dbReference type="SUPFAM" id="SSF53901">
    <property type="entry name" value="Thiolase-like"/>
    <property type="match status" value="1"/>
</dbReference>
<dbReference type="Gene3D" id="3.10.129.110">
    <property type="entry name" value="Polyketide synthase dehydratase"/>
    <property type="match status" value="1"/>
</dbReference>
<dbReference type="Pfam" id="PF00107">
    <property type="entry name" value="ADH_zinc_N"/>
    <property type="match status" value="1"/>
</dbReference>
<keyword evidence="4" id="KW-0521">NADP</keyword>
<keyword evidence="6" id="KW-0012">Acyltransferase</keyword>
<dbReference type="InterPro" id="IPR016035">
    <property type="entry name" value="Acyl_Trfase/lysoPLipase"/>
</dbReference>
<dbReference type="SMART" id="SM00826">
    <property type="entry name" value="PKS_DH"/>
    <property type="match status" value="1"/>
</dbReference>
<dbReference type="InterPro" id="IPR018201">
    <property type="entry name" value="Ketoacyl_synth_AS"/>
</dbReference>
<feature type="compositionally biased region" description="Low complexity" evidence="9">
    <location>
        <begin position="2555"/>
        <end position="2564"/>
    </location>
</feature>
<dbReference type="InterPro" id="IPR049552">
    <property type="entry name" value="PKS_DH_N"/>
</dbReference>
<dbReference type="InterPro" id="IPR036736">
    <property type="entry name" value="ACP-like_sf"/>
</dbReference>
<dbReference type="GO" id="GO:0005737">
    <property type="term" value="C:cytoplasm"/>
    <property type="evidence" value="ECO:0007669"/>
    <property type="project" value="TreeGrafter"/>
</dbReference>
<dbReference type="Pfam" id="PF08240">
    <property type="entry name" value="ADH_N"/>
    <property type="match status" value="1"/>
</dbReference>
<evidence type="ECO:0000256" key="8">
    <source>
        <dbReference type="PROSITE-ProRule" id="PRU01363"/>
    </source>
</evidence>
<evidence type="ECO:0000313" key="14">
    <source>
        <dbReference type="Proteomes" id="UP000253426"/>
    </source>
</evidence>
<evidence type="ECO:0000259" key="10">
    <source>
        <dbReference type="PROSITE" id="PS50075"/>
    </source>
</evidence>
<dbReference type="Pfam" id="PF00109">
    <property type="entry name" value="ketoacyl-synt"/>
    <property type="match status" value="1"/>
</dbReference>
<keyword evidence="3 13" id="KW-0808">Transferase</keyword>
<evidence type="ECO:0000256" key="1">
    <source>
        <dbReference type="ARBA" id="ARBA00022450"/>
    </source>
</evidence>
<evidence type="ECO:0000256" key="4">
    <source>
        <dbReference type="ARBA" id="ARBA00022857"/>
    </source>
</evidence>
<dbReference type="InterPro" id="IPR013217">
    <property type="entry name" value="Methyltransf_12"/>
</dbReference>
<dbReference type="Gene3D" id="3.40.50.720">
    <property type="entry name" value="NAD(P)-binding Rossmann-like Domain"/>
    <property type="match status" value="3"/>
</dbReference>
<dbReference type="GO" id="GO:0031177">
    <property type="term" value="F:phosphopantetheine binding"/>
    <property type="evidence" value="ECO:0007669"/>
    <property type="project" value="InterPro"/>
</dbReference>
<dbReference type="Pfam" id="PF08242">
    <property type="entry name" value="Methyltransf_12"/>
    <property type="match status" value="1"/>
</dbReference>
<dbReference type="OrthoDB" id="1983847at2"/>
<dbReference type="SMART" id="SM00822">
    <property type="entry name" value="PKS_KR"/>
    <property type="match status" value="1"/>
</dbReference>
<dbReference type="InterPro" id="IPR014030">
    <property type="entry name" value="Ketoacyl_synth_N"/>
</dbReference>
<dbReference type="Pfam" id="PF08659">
    <property type="entry name" value="KR"/>
    <property type="match status" value="1"/>
</dbReference>
<dbReference type="PANTHER" id="PTHR43775:SF37">
    <property type="entry name" value="SI:DKEY-61P9.11"/>
    <property type="match status" value="1"/>
</dbReference>
<dbReference type="Pfam" id="PF00698">
    <property type="entry name" value="Acyl_transf_1"/>
    <property type="match status" value="1"/>
</dbReference>
<dbReference type="SMART" id="SM00823">
    <property type="entry name" value="PKS_PP"/>
    <property type="match status" value="1"/>
</dbReference>
<evidence type="ECO:0000256" key="9">
    <source>
        <dbReference type="SAM" id="MobiDB-lite"/>
    </source>
</evidence>
<feature type="region of interest" description="C-terminal hotdog fold" evidence="8">
    <location>
        <begin position="1038"/>
        <end position="1183"/>
    </location>
</feature>
<comment type="caution">
    <text evidence="13">The sequence shown here is derived from an EMBL/GenBank/DDBJ whole genome shotgun (WGS) entry which is preliminary data.</text>
</comment>
<dbReference type="GO" id="GO:0004315">
    <property type="term" value="F:3-oxoacyl-[acyl-carrier-protein] synthase activity"/>
    <property type="evidence" value="ECO:0007669"/>
    <property type="project" value="InterPro"/>
</dbReference>
<dbReference type="GO" id="GO:0005886">
    <property type="term" value="C:plasma membrane"/>
    <property type="evidence" value="ECO:0007669"/>
    <property type="project" value="TreeGrafter"/>
</dbReference>
<feature type="domain" description="Ketosynthase family 3 (KS3)" evidence="11">
    <location>
        <begin position="3"/>
        <end position="431"/>
    </location>
</feature>
<gene>
    <name evidence="13" type="ORF">DES53_107114</name>
</gene>
<dbReference type="SUPFAM" id="SSF53335">
    <property type="entry name" value="S-adenosyl-L-methionine-dependent methyltransferases"/>
    <property type="match status" value="1"/>
</dbReference>
<dbReference type="InterPro" id="IPR029063">
    <property type="entry name" value="SAM-dependent_MTases_sf"/>
</dbReference>
<dbReference type="Gene3D" id="1.10.1200.10">
    <property type="entry name" value="ACP-like"/>
    <property type="match status" value="1"/>
</dbReference>
<dbReference type="PROSITE" id="PS52019">
    <property type="entry name" value="PKS_MFAS_DH"/>
    <property type="match status" value="1"/>
</dbReference>
<keyword evidence="14" id="KW-1185">Reference proteome</keyword>
<evidence type="ECO:0000256" key="7">
    <source>
        <dbReference type="ARBA" id="ARBA00054155"/>
    </source>
</evidence>
<feature type="active site" description="Proton donor; for dehydratase activity" evidence="8">
    <location>
        <position position="1099"/>
    </location>
</feature>
<evidence type="ECO:0000256" key="5">
    <source>
        <dbReference type="ARBA" id="ARBA00023268"/>
    </source>
</evidence>
<dbReference type="Gene3D" id="3.40.50.150">
    <property type="entry name" value="Vaccinia Virus protein VP39"/>
    <property type="match status" value="1"/>
</dbReference>
<evidence type="ECO:0000256" key="6">
    <source>
        <dbReference type="ARBA" id="ARBA00023315"/>
    </source>
</evidence>
<feature type="domain" description="PKS/mFAS DH" evidence="12">
    <location>
        <begin position="898"/>
        <end position="1183"/>
    </location>
</feature>
<dbReference type="PROSITE" id="PS52004">
    <property type="entry name" value="KS3_2"/>
    <property type="match status" value="1"/>
</dbReference>
<keyword evidence="1" id="KW-0596">Phosphopantetheine</keyword>
<protein>
    <submittedName>
        <fullName evidence="13">Acyl transferase domain-containing protein</fullName>
    </submittedName>
</protein>
<dbReference type="Pfam" id="PF00550">
    <property type="entry name" value="PP-binding"/>
    <property type="match status" value="1"/>
</dbReference>
<name>A0A366HFD9_9BACT</name>
<dbReference type="InterPro" id="IPR009081">
    <property type="entry name" value="PP-bd_ACP"/>
</dbReference>
<proteinExistence type="predicted"/>
<dbReference type="CDD" id="cd02440">
    <property type="entry name" value="AdoMet_MTases"/>
    <property type="match status" value="1"/>
</dbReference>
<feature type="compositionally biased region" description="Acidic residues" evidence="9">
    <location>
        <begin position="2542"/>
        <end position="2554"/>
    </location>
</feature>
<dbReference type="InterPro" id="IPR020806">
    <property type="entry name" value="PKS_PP-bd"/>
</dbReference>
<dbReference type="Pfam" id="PF02801">
    <property type="entry name" value="Ketoacyl-synt_C"/>
    <property type="match status" value="1"/>
</dbReference>
<dbReference type="Pfam" id="PF14765">
    <property type="entry name" value="PS-DH"/>
    <property type="match status" value="1"/>
</dbReference>
<dbReference type="InterPro" id="IPR014031">
    <property type="entry name" value="Ketoacyl_synth_C"/>
</dbReference>
<dbReference type="PANTHER" id="PTHR43775">
    <property type="entry name" value="FATTY ACID SYNTHASE"/>
    <property type="match status" value="1"/>
</dbReference>
<accession>A0A366HFD9</accession>
<dbReference type="FunFam" id="3.40.366.10:FF:000002">
    <property type="entry name" value="Probable polyketide synthase 2"/>
    <property type="match status" value="1"/>
</dbReference>
<dbReference type="SMART" id="SM00825">
    <property type="entry name" value="PKS_KS"/>
    <property type="match status" value="1"/>
</dbReference>
<dbReference type="Gene3D" id="3.30.70.3290">
    <property type="match status" value="1"/>
</dbReference>
<dbReference type="InterPro" id="IPR049900">
    <property type="entry name" value="PKS_mFAS_DH"/>
</dbReference>
<sequence>MTKEGIAIIGVGCRFPGKVDDVESYWKLLAEGREAVVEVPADRWNADRYYDEEPGLVGKSIAKRGGFIDGLDQYDPQFFGISPREAPYIDPQQRLLLETAWEAIEDAGIVLDLEKGTDIAVFMGVSHNDYQIIQGTPWDSAGISPHSPTGSAHSIAANRISYSLNLLGPSVAMDTACSSALTAVHAACEHIWTNRGDVAMAGGVTIMVTPGGFIGFSQAGMLSPDGHCKAFAAEANGFVRGEGAGVVLMKRLSQAIKDGDPIHAVVIGTSLNQDGHTNGISLPSPEAQARLVRDACKDAGIDPKQIGFVEAHGTGTAVGDPIEATALANALCVDRPADQPLPIGSVKTNLGHLETAAGVAGLVKALLVLKHKQIPASLHFENPSPHIDFEALKLRIPTSMEAFPAPAEGPRMVGVNSFGFGGANAHVILAEAPHTTQREYLEVPEGRSWPVTISARSEEALRGTAERLGAWLTSKANANGSSPVLPDLTYTLGARRNHHQYRATVVANSINDLIEELNGFATGNPGPKLQSVFTPRPETAPRVGFVLSGQGPQWWGMGRELMKYEPVFRQMMERCDAAMRPWARFGLLEELAKSEADSQVMRTEVGQPAIFAMQVSLCALWKSWGVEPAAIVGHSVGEIAAACVAGIFSVEDGARIIVQRARFMEECAKGDGTMLAVGITEEDARALIARHDRTVTIAAFNGPKSLTLAGNAASLTKMMNELEEQGVFARLVKVDHPFHHPLMQPASEALEKALAELKPLPDTVPFFSTVTGDRCAGDSCDATHWGKGIRQSVRFAPAVDAMADFGVDVWLEISSHPALARNIQECLGARNIKAPVLSSVRREKEHETILDTVMGLHRAAVELDFAAMTPSRRQLSLPSYAWDKARWWSESPDWRDGRLMNGGRGMLDIRLPRATPTWVARLDNRHMAYLKDHKVESHVIFPAAGFIELILEAGAQYFEGRPFVVEDFEIRKPLILPDSTAGLQIEITYETGERTFSIQSKFENAASWSVHVVGSMRGERTETTFAHTKWEDVKPKDLPAQDLTGFYQHMSDMGLRYGEEFRGVKELAAAGGVSHGKVALTEESAKRAGEYQLHPVLMDAALHVFSAGAKTVESRKAKLKLPVRFQRILFLRSPGASSQVRASVQGFNDDYLEGELGLYDEAGNPCVLVDGFRAIAVAGARRSGTPGGQRDLVYQVAWERTNPSSAEPSTVGAPLPLAQLQKAAGAALDQVVEARGKKKLEEALAAGDELAAANLARGLQSMGVKSTIDAKKLKIDEALMPVFGALMTGLERRGLIQKEGAIYKTTPLFKKAASNATPTLRKYIENNPGHLSEGLINHATCAELGPILRGEKEAVQVLFAGAGAEHLDQFYGDGLYTSQWLAAIAAALQEASNALPEGRGLRILEIGAGTGGLASYLLPLLERGLHTYTFTDISAGFFPGAMQKLAGFPEVECKIFDLEKSPAEQGLDVGSYDFVIGTNCVHAVSDVTASLRHVHDLLAPGGSLIFMDTGSPMLWTESTFGLTSGWWRFADRELRPEQPLIERAQWEKVIKSAGYAETASLAGLTGPRGGEGQILLFGRKASEKAAAPTTEAPAEEAALESSWLLYADKGGFAEKLATKLREGGARVRLAYKGDSYSASGDKFTLRAEAGEDWKTLLETVTKDAAPERSVYFWTLDEPAKPSNADEVIAGTDALLHLSHAEDAVRPAVKSRFDLVTRGAQPIGRDNSATTVVQAPLIGMVRVFNNEHPDITCKAIDLPTVASDADVDLLISELKRTDVEREVAFRGEARYVQRLDRGRPVKEQWLQKTIPLRLESRERGHLDTLRFTPFENPPCEADQVVIDTRAAGMNFRDVLKALALYPGEAPDARIFGDEVGGIITQVGENVKHVKVGDRAYGLAVFGLATQTLARGCDVLPIPAGLSFEEAATIPVVFMTSWHSLKNVARMRKGETILVHAGAGGVGMAAIQIAHHLGCKVIATAGSASKRALLETMGVAHVIDSRRGDFVDAVMNLTNRRGVDVVINALAAEAIPMGMACLAEFGRFIEIGKRDIYQNSRIPLWPLRRNASFHVVAMDAVFSGDGELARQLLGEVNKLVEKGALHPLPFRSFPACRVDAAFRQMAQGKHIGKVVVSFPEAFVPRRGEAPVPAFDVKSNGRYVITGAFGGFGKVLAEWLVQAGARHLTLSSRSGIKSPGAQEFVDDLTARGVEVKAIAADVGSPADVQRLISESHSEETPIKGVFHLAMVIDDAPLAALTRERMQSVLTPKAFGGWLLHEATAKMDLDAFVMFSSVSSIFGNPAQANYAAANAFLDSLAHHRRSLGLPALTINWGVLGGEGYVARNEKVAEFLARQGTAALTPGEVVTLLESFLVAGSAQGVAIRVDWNKWRQSFRNMQENPLLERIFASGLEGGEASSGGSDWRLKIESASAEEKEGVIGEAVRDVVGGVLRVKPDTLRNDQPLTDLGLDSLMGVEIENSLESAIGVALPPTSLMRARTIGQIVTLIAERVGGAKAAGAAAPAAAPVAEPVAAPVEDVDLDAISDDDLDRLLGDDDDTAEATAAAKPSA</sequence>
<dbReference type="InterPro" id="IPR013968">
    <property type="entry name" value="PKS_KR"/>
</dbReference>
<reference evidence="13 14" key="1">
    <citation type="submission" date="2018-06" db="EMBL/GenBank/DDBJ databases">
        <title>Genomic Encyclopedia of Type Strains, Phase IV (KMG-IV): sequencing the most valuable type-strain genomes for metagenomic binning, comparative biology and taxonomic classification.</title>
        <authorList>
            <person name="Goeker M."/>
        </authorList>
    </citation>
    <scope>NUCLEOTIDE SEQUENCE [LARGE SCALE GENOMIC DNA]</scope>
    <source>
        <strain evidence="13 14">DSM 25532</strain>
    </source>
</reference>
<dbReference type="SUPFAM" id="SSF52151">
    <property type="entry name" value="FabD/lysophospholipase-like"/>
    <property type="match status" value="1"/>
</dbReference>
<dbReference type="RefSeq" id="WP_113959924.1">
    <property type="nucleotide sequence ID" value="NZ_QNRR01000007.1"/>
</dbReference>
<dbReference type="SUPFAM" id="SSF55048">
    <property type="entry name" value="Probable ACP-binding domain of malonyl-CoA ACP transacylase"/>
    <property type="match status" value="1"/>
</dbReference>
<dbReference type="InterPro" id="IPR014043">
    <property type="entry name" value="Acyl_transferase_dom"/>
</dbReference>
<dbReference type="Proteomes" id="UP000253426">
    <property type="component" value="Unassembled WGS sequence"/>
</dbReference>
<dbReference type="CDD" id="cd00833">
    <property type="entry name" value="PKS"/>
    <property type="match status" value="1"/>
</dbReference>
<dbReference type="Pfam" id="PF21089">
    <property type="entry name" value="PKS_DH_N"/>
    <property type="match status" value="1"/>
</dbReference>
<dbReference type="InterPro" id="IPR016039">
    <property type="entry name" value="Thiolase-like"/>
</dbReference>
<comment type="function">
    <text evidence="7">Involved in production of the polyketide antibiotic thailandamide.</text>
</comment>
<dbReference type="InterPro" id="IPR032821">
    <property type="entry name" value="PKS_assoc"/>
</dbReference>
<dbReference type="GO" id="GO:0004312">
    <property type="term" value="F:fatty acid synthase activity"/>
    <property type="evidence" value="ECO:0007669"/>
    <property type="project" value="TreeGrafter"/>
</dbReference>
<dbReference type="SUPFAM" id="SSF51735">
    <property type="entry name" value="NAD(P)-binding Rossmann-fold domains"/>
    <property type="match status" value="3"/>
</dbReference>
<dbReference type="GO" id="GO:0071770">
    <property type="term" value="P:DIM/DIP cell wall layer assembly"/>
    <property type="evidence" value="ECO:0007669"/>
    <property type="project" value="TreeGrafter"/>
</dbReference>
<dbReference type="InterPro" id="IPR020841">
    <property type="entry name" value="PKS_Beta-ketoAc_synthase_dom"/>
</dbReference>
<dbReference type="Gene3D" id="3.40.47.10">
    <property type="match status" value="1"/>
</dbReference>
<dbReference type="InterPro" id="IPR001227">
    <property type="entry name" value="Ac_transferase_dom_sf"/>
</dbReference>
<dbReference type="InterPro" id="IPR011032">
    <property type="entry name" value="GroES-like_sf"/>
</dbReference>
<dbReference type="GO" id="GO:0006633">
    <property type="term" value="P:fatty acid biosynthetic process"/>
    <property type="evidence" value="ECO:0007669"/>
    <property type="project" value="InterPro"/>
</dbReference>
<dbReference type="InterPro" id="IPR013154">
    <property type="entry name" value="ADH-like_N"/>
</dbReference>
<dbReference type="InterPro" id="IPR013149">
    <property type="entry name" value="ADH-like_C"/>
</dbReference>
<dbReference type="InterPro" id="IPR020807">
    <property type="entry name" value="PKS_DH"/>
</dbReference>
<evidence type="ECO:0000313" key="13">
    <source>
        <dbReference type="EMBL" id="RBP41283.1"/>
    </source>
</evidence>
<feature type="region of interest" description="Disordered" evidence="9">
    <location>
        <begin position="2542"/>
        <end position="2564"/>
    </location>
</feature>
<dbReference type="InterPro" id="IPR050091">
    <property type="entry name" value="PKS_NRPS_Biosynth_Enz"/>
</dbReference>
<dbReference type="InterPro" id="IPR016036">
    <property type="entry name" value="Malonyl_transacylase_ACP-bd"/>
</dbReference>
<dbReference type="PROSITE" id="PS50075">
    <property type="entry name" value="CARRIER"/>
    <property type="match status" value="1"/>
</dbReference>
<feature type="domain" description="Carrier" evidence="10">
    <location>
        <begin position="2432"/>
        <end position="2506"/>
    </location>
</feature>
<dbReference type="SMART" id="SM00827">
    <property type="entry name" value="PKS_AT"/>
    <property type="match status" value="1"/>
</dbReference>
<dbReference type="EMBL" id="QNRR01000007">
    <property type="protein sequence ID" value="RBP41283.1"/>
    <property type="molecule type" value="Genomic_DNA"/>
</dbReference>
<dbReference type="Gene3D" id="3.90.180.10">
    <property type="entry name" value="Medium-chain alcohol dehydrogenases, catalytic domain"/>
    <property type="match status" value="1"/>
</dbReference>
<dbReference type="InterPro" id="IPR042104">
    <property type="entry name" value="PKS_dehydratase_sf"/>
</dbReference>
<dbReference type="PROSITE" id="PS00606">
    <property type="entry name" value="KS3_1"/>
    <property type="match status" value="1"/>
</dbReference>
<evidence type="ECO:0000259" key="11">
    <source>
        <dbReference type="PROSITE" id="PS52004"/>
    </source>
</evidence>
<evidence type="ECO:0000256" key="2">
    <source>
        <dbReference type="ARBA" id="ARBA00022553"/>
    </source>
</evidence>
<organism evidence="13 14">
    <name type="scientific">Roseimicrobium gellanilyticum</name>
    <dbReference type="NCBI Taxonomy" id="748857"/>
    <lineage>
        <taxon>Bacteria</taxon>
        <taxon>Pseudomonadati</taxon>
        <taxon>Verrucomicrobiota</taxon>
        <taxon>Verrucomicrobiia</taxon>
        <taxon>Verrucomicrobiales</taxon>
        <taxon>Verrucomicrobiaceae</taxon>
        <taxon>Roseimicrobium</taxon>
    </lineage>
</organism>
<dbReference type="GO" id="GO:0016491">
    <property type="term" value="F:oxidoreductase activity"/>
    <property type="evidence" value="ECO:0007669"/>
    <property type="project" value="InterPro"/>
</dbReference>
<dbReference type="InterPro" id="IPR057326">
    <property type="entry name" value="KR_dom"/>
</dbReference>
<dbReference type="FunFam" id="3.40.50.720:FF:000209">
    <property type="entry name" value="Polyketide synthase Pks12"/>
    <property type="match status" value="1"/>
</dbReference>
<dbReference type="FunFam" id="3.40.47.10:FF:000019">
    <property type="entry name" value="Polyketide synthase type I"/>
    <property type="match status" value="1"/>
</dbReference>
<dbReference type="InterPro" id="IPR036291">
    <property type="entry name" value="NAD(P)-bd_dom_sf"/>
</dbReference>
<dbReference type="Gene3D" id="3.40.366.10">
    <property type="entry name" value="Malonyl-Coenzyme A Acyl Carrier Protein, domain 2"/>
    <property type="match status" value="1"/>
</dbReference>
<evidence type="ECO:0000259" key="12">
    <source>
        <dbReference type="PROSITE" id="PS52019"/>
    </source>
</evidence>
<feature type="region of interest" description="N-terminal hotdog fold" evidence="8">
    <location>
        <begin position="898"/>
        <end position="1023"/>
    </location>
</feature>
<keyword evidence="2" id="KW-0597">Phosphoprotein</keyword>
<keyword evidence="5" id="KW-0511">Multifunctional enzyme</keyword>
<dbReference type="CDD" id="cd05195">
    <property type="entry name" value="enoyl_red"/>
    <property type="match status" value="1"/>
</dbReference>
<dbReference type="InterPro" id="IPR049551">
    <property type="entry name" value="PKS_DH_C"/>
</dbReference>
<dbReference type="SMART" id="SM00829">
    <property type="entry name" value="PKS_ER"/>
    <property type="match status" value="1"/>
</dbReference>
<dbReference type="SUPFAM" id="SSF47336">
    <property type="entry name" value="ACP-like"/>
    <property type="match status" value="1"/>
</dbReference>